<dbReference type="SUPFAM" id="SSF143422">
    <property type="entry name" value="Transposase IS200-like"/>
    <property type="match status" value="1"/>
</dbReference>
<dbReference type="GO" id="GO:0004803">
    <property type="term" value="F:transposase activity"/>
    <property type="evidence" value="ECO:0007669"/>
    <property type="project" value="InterPro"/>
</dbReference>
<dbReference type="Gene3D" id="3.30.70.1290">
    <property type="entry name" value="Transposase IS200-like"/>
    <property type="match status" value="1"/>
</dbReference>
<dbReference type="GO" id="GO:0006313">
    <property type="term" value="P:DNA transposition"/>
    <property type="evidence" value="ECO:0007669"/>
    <property type="project" value="InterPro"/>
</dbReference>
<dbReference type="PANTHER" id="PTHR36966">
    <property type="entry name" value="REP-ASSOCIATED TYROSINE TRANSPOSASE"/>
    <property type="match status" value="1"/>
</dbReference>
<dbReference type="InterPro" id="IPR036515">
    <property type="entry name" value="Transposase_17_sf"/>
</dbReference>
<dbReference type="InterPro" id="IPR052715">
    <property type="entry name" value="RAYT_transposase"/>
</dbReference>
<evidence type="ECO:0000259" key="1">
    <source>
        <dbReference type="SMART" id="SM01321"/>
    </source>
</evidence>
<dbReference type="SMART" id="SM01321">
    <property type="entry name" value="Y1_Tnp"/>
    <property type="match status" value="1"/>
</dbReference>
<dbReference type="STRING" id="1173020.Cha6605_0134"/>
<dbReference type="RefSeq" id="WP_015157636.1">
    <property type="nucleotide sequence ID" value="NC_019697.1"/>
</dbReference>
<dbReference type="PANTHER" id="PTHR36966:SF1">
    <property type="entry name" value="REP-ASSOCIATED TYROSINE TRANSPOSASE"/>
    <property type="match status" value="1"/>
</dbReference>
<evidence type="ECO:0000313" key="3">
    <source>
        <dbReference type="Proteomes" id="UP000010366"/>
    </source>
</evidence>
<evidence type="ECO:0000313" key="2">
    <source>
        <dbReference type="EMBL" id="AFY91441.1"/>
    </source>
</evidence>
<dbReference type="OrthoDB" id="9794403at2"/>
<accession>K9UAJ2</accession>
<dbReference type="Pfam" id="PF01797">
    <property type="entry name" value="Y1_Tnp"/>
    <property type="match status" value="1"/>
</dbReference>
<dbReference type="GO" id="GO:0043565">
    <property type="term" value="F:sequence-specific DNA binding"/>
    <property type="evidence" value="ECO:0007669"/>
    <property type="project" value="TreeGrafter"/>
</dbReference>
<dbReference type="InterPro" id="IPR002686">
    <property type="entry name" value="Transposase_17"/>
</dbReference>
<dbReference type="HOGENOM" id="CLU_101329_0_0_3"/>
<dbReference type="eggNOG" id="COG1943">
    <property type="taxonomic scope" value="Bacteria"/>
</dbReference>
<reference evidence="2 3" key="1">
    <citation type="submission" date="2012-05" db="EMBL/GenBank/DDBJ databases">
        <title>Finished chromosome of genome of Chamaesiphon sp. PCC 6605.</title>
        <authorList>
            <consortium name="US DOE Joint Genome Institute"/>
            <person name="Gugger M."/>
            <person name="Coursin T."/>
            <person name="Rippka R."/>
            <person name="Tandeau De Marsac N."/>
            <person name="Huntemann M."/>
            <person name="Wei C.-L."/>
            <person name="Han J."/>
            <person name="Detter J.C."/>
            <person name="Han C."/>
            <person name="Tapia R."/>
            <person name="Chen A."/>
            <person name="Kyrpides N."/>
            <person name="Mavromatis K."/>
            <person name="Markowitz V."/>
            <person name="Szeto E."/>
            <person name="Ivanova N."/>
            <person name="Pagani I."/>
            <person name="Pati A."/>
            <person name="Goodwin L."/>
            <person name="Nordberg H.P."/>
            <person name="Cantor M.N."/>
            <person name="Hua S.X."/>
            <person name="Woyke T."/>
            <person name="Kerfeld C.A."/>
        </authorList>
    </citation>
    <scope>NUCLEOTIDE SEQUENCE [LARGE SCALE GENOMIC DNA]</scope>
    <source>
        <strain evidence="3">ATCC 27169 / PCC 6605</strain>
    </source>
</reference>
<dbReference type="EMBL" id="CP003600">
    <property type="protein sequence ID" value="AFY91441.1"/>
    <property type="molecule type" value="Genomic_DNA"/>
</dbReference>
<sequence length="171" mass="20071">MPYDPDKHHRRSIRLKGFDYSRSAVYFVTICVQNRECLFGTISQHEMILNDAGKLVSEEWLALPERFPAIILDEFVVMPNHFHGIIYISPNSVEHPTLGRIIGAFKSIVTDLYISGVKDQGWTPFDRRLWQRNYYEHIVRDDSALQKIQQYIRDNPLTWQTDSLYPDVSIQ</sequence>
<dbReference type="AlphaFoldDB" id="K9UAJ2"/>
<dbReference type="KEGG" id="cmp:Cha6605_0134"/>
<dbReference type="PATRIC" id="fig|1173020.3.peg.153"/>
<protein>
    <submittedName>
        <fullName evidence="2">Transposase</fullName>
    </submittedName>
</protein>
<gene>
    <name evidence="2" type="ORF">Cha6605_0134</name>
</gene>
<keyword evidence="3" id="KW-1185">Reference proteome</keyword>
<name>K9UAJ2_CHAP6</name>
<feature type="domain" description="Transposase IS200-like" evidence="1">
    <location>
        <begin position="21"/>
        <end position="155"/>
    </location>
</feature>
<dbReference type="Proteomes" id="UP000010366">
    <property type="component" value="Chromosome"/>
</dbReference>
<proteinExistence type="predicted"/>
<organism evidence="2 3">
    <name type="scientific">Chamaesiphon minutus (strain ATCC 27169 / PCC 6605)</name>
    <dbReference type="NCBI Taxonomy" id="1173020"/>
    <lineage>
        <taxon>Bacteria</taxon>
        <taxon>Bacillati</taxon>
        <taxon>Cyanobacteriota</taxon>
        <taxon>Cyanophyceae</taxon>
        <taxon>Gomontiellales</taxon>
        <taxon>Chamaesiphonaceae</taxon>
        <taxon>Chamaesiphon</taxon>
    </lineage>
</organism>